<evidence type="ECO:0000256" key="1">
    <source>
        <dbReference type="ARBA" id="ARBA00023125"/>
    </source>
</evidence>
<accession>A0ABY4A3I7</accession>
<reference evidence="3 4" key="1">
    <citation type="submission" date="2020-10" db="EMBL/GenBank/DDBJ databases">
        <title>Genome analysis of Massilia species.</title>
        <authorList>
            <person name="Jung D.-H."/>
        </authorList>
    </citation>
    <scope>NUCLEOTIDE SEQUENCE [LARGE SCALE GENOMIC DNA]</scope>
    <source>
        <strain evidence="4">sipir</strain>
    </source>
</reference>
<organism evidence="3 4">
    <name type="scientific">Massilia violaceinigra</name>
    <dbReference type="NCBI Taxonomy" id="2045208"/>
    <lineage>
        <taxon>Bacteria</taxon>
        <taxon>Pseudomonadati</taxon>
        <taxon>Pseudomonadota</taxon>
        <taxon>Betaproteobacteria</taxon>
        <taxon>Burkholderiales</taxon>
        <taxon>Oxalobacteraceae</taxon>
        <taxon>Telluria group</taxon>
        <taxon>Massilia</taxon>
    </lineage>
</organism>
<dbReference type="InterPro" id="IPR000551">
    <property type="entry name" value="MerR-type_HTH_dom"/>
</dbReference>
<dbReference type="Proteomes" id="UP000831532">
    <property type="component" value="Chromosome"/>
</dbReference>
<protein>
    <submittedName>
        <fullName evidence="3">Cd(II)/Pb(II)-responsive transcriptional regulator</fullName>
    </submittedName>
</protein>
<dbReference type="PANTHER" id="PTHR30204">
    <property type="entry name" value="REDOX-CYCLING DRUG-SENSING TRANSCRIPTIONAL ACTIVATOR SOXR"/>
    <property type="match status" value="1"/>
</dbReference>
<gene>
    <name evidence="3" type="ORF">INH39_28360</name>
</gene>
<dbReference type="EMBL" id="CP063361">
    <property type="protein sequence ID" value="UOD29281.1"/>
    <property type="molecule type" value="Genomic_DNA"/>
</dbReference>
<dbReference type="InterPro" id="IPR047057">
    <property type="entry name" value="MerR_fam"/>
</dbReference>
<sequence length="141" mass="16002">MRIGELAKLAGCDVVTVRFYESTGLLPAPARNGNNYRSYSAQHLETLHFIRQCRSLDIPLVDIERLLQFRAQPQESCADINGLLDAQIERVKTRIEQLRMLEIYMNNLRRQCGVGVVRKDCPILAGLSKPDDGPWEDPLHA</sequence>
<dbReference type="PROSITE" id="PS50937">
    <property type="entry name" value="HTH_MERR_2"/>
    <property type="match status" value="1"/>
</dbReference>
<keyword evidence="1" id="KW-0238">DNA-binding</keyword>
<proteinExistence type="predicted"/>
<dbReference type="Pfam" id="PF13411">
    <property type="entry name" value="MerR_1"/>
    <property type="match status" value="1"/>
</dbReference>
<dbReference type="PRINTS" id="PR00040">
    <property type="entry name" value="HTHMERR"/>
</dbReference>
<dbReference type="PANTHER" id="PTHR30204:SF92">
    <property type="entry name" value="HTH-TYPE TRANSCRIPTIONAL REGULATOR ZNTR"/>
    <property type="match status" value="1"/>
</dbReference>
<dbReference type="CDD" id="cd04784">
    <property type="entry name" value="HTH_CadR-PbrR"/>
    <property type="match status" value="1"/>
</dbReference>
<evidence type="ECO:0000259" key="2">
    <source>
        <dbReference type="PROSITE" id="PS50937"/>
    </source>
</evidence>
<evidence type="ECO:0000313" key="4">
    <source>
        <dbReference type="Proteomes" id="UP000831532"/>
    </source>
</evidence>
<keyword evidence="4" id="KW-1185">Reference proteome</keyword>
<dbReference type="SMART" id="SM00422">
    <property type="entry name" value="HTH_MERR"/>
    <property type="match status" value="1"/>
</dbReference>
<name>A0ABY4A3I7_9BURK</name>
<dbReference type="RefSeq" id="WP_243490510.1">
    <property type="nucleotide sequence ID" value="NZ_CP063361.1"/>
</dbReference>
<dbReference type="SUPFAM" id="SSF46955">
    <property type="entry name" value="Putative DNA-binding domain"/>
    <property type="match status" value="1"/>
</dbReference>
<dbReference type="InterPro" id="IPR011791">
    <property type="entry name" value="CadR-PbrR"/>
</dbReference>
<feature type="domain" description="HTH merR-type" evidence="2">
    <location>
        <begin position="1"/>
        <end position="69"/>
    </location>
</feature>
<evidence type="ECO:0000313" key="3">
    <source>
        <dbReference type="EMBL" id="UOD29281.1"/>
    </source>
</evidence>
<dbReference type="InterPro" id="IPR009061">
    <property type="entry name" value="DNA-bd_dom_put_sf"/>
</dbReference>
<dbReference type="Gene3D" id="1.10.1660.10">
    <property type="match status" value="1"/>
</dbReference>